<dbReference type="STRING" id="247156.NFA_39930"/>
<protein>
    <submittedName>
        <fullName evidence="1">Uncharacterized protein</fullName>
    </submittedName>
</protein>
<sequence>MPEYIARDPRTPEESSLGDALLEALETVLEMPRDLKVPTDPLAAILRDVVVAAGWRPPARVITDLAELDTLPVGSVVMDSPYPEGDVCRRTADGVWEHPGLPGCCTSRVLSLPVVVLWTPPQEGQAEDAQIREGDRG</sequence>
<evidence type="ECO:0000313" key="1">
    <source>
        <dbReference type="EMBL" id="BAD58841.1"/>
    </source>
</evidence>
<reference evidence="1 2" key="1">
    <citation type="journal article" date="2004" name="Proc. Natl. Acad. Sci. U.S.A.">
        <title>The complete genomic sequence of Nocardia farcinica IFM 10152.</title>
        <authorList>
            <person name="Ishikawa J."/>
            <person name="Yamashita A."/>
            <person name="Mikami Y."/>
            <person name="Hoshino Y."/>
            <person name="Kurita H."/>
            <person name="Hotta K."/>
            <person name="Shiba T."/>
            <person name="Hattori M."/>
        </authorList>
    </citation>
    <scope>NUCLEOTIDE SEQUENCE [LARGE SCALE GENOMIC DNA]</scope>
    <source>
        <strain evidence="1 2">IFM 10152</strain>
    </source>
</reference>
<organism evidence="1 2">
    <name type="scientific">Nocardia farcinica (strain IFM 10152)</name>
    <dbReference type="NCBI Taxonomy" id="247156"/>
    <lineage>
        <taxon>Bacteria</taxon>
        <taxon>Bacillati</taxon>
        <taxon>Actinomycetota</taxon>
        <taxon>Actinomycetes</taxon>
        <taxon>Mycobacteriales</taxon>
        <taxon>Nocardiaceae</taxon>
        <taxon>Nocardia</taxon>
    </lineage>
</organism>
<dbReference type="Proteomes" id="UP000006820">
    <property type="component" value="Chromosome"/>
</dbReference>
<proteinExistence type="predicted"/>
<dbReference type="EMBL" id="AP006618">
    <property type="protein sequence ID" value="BAD58841.1"/>
    <property type="molecule type" value="Genomic_DNA"/>
</dbReference>
<dbReference type="RefSeq" id="WP_011210526.1">
    <property type="nucleotide sequence ID" value="NC_006361.1"/>
</dbReference>
<gene>
    <name evidence="1" type="ordered locus">NFA_39930</name>
</gene>
<keyword evidence="2" id="KW-1185">Reference proteome</keyword>
<accession>Q5YSK0</accession>
<name>Q5YSK0_NOCFA</name>
<dbReference type="HOGENOM" id="CLU_1863092_0_0_11"/>
<dbReference type="AlphaFoldDB" id="Q5YSK0"/>
<dbReference type="KEGG" id="nfa:NFA_39930"/>
<evidence type="ECO:0000313" key="2">
    <source>
        <dbReference type="Proteomes" id="UP000006820"/>
    </source>
</evidence>
<dbReference type="OrthoDB" id="4571973at2"/>
<dbReference type="GeneID" id="61134658"/>